<evidence type="ECO:0000313" key="6">
    <source>
        <dbReference type="EMBL" id="KAH8030188.1"/>
    </source>
</evidence>
<comment type="caution">
    <text evidence="6">The sequence shown here is derived from an EMBL/GenBank/DDBJ whole genome shotgun (WGS) entry which is preliminary data.</text>
</comment>
<dbReference type="HAMAP" id="MF_01930">
    <property type="entry name" value="PurN"/>
    <property type="match status" value="1"/>
</dbReference>
<dbReference type="InterPro" id="IPR036477">
    <property type="entry name" value="Formyl_transf_N_sf"/>
</dbReference>
<dbReference type="Proteomes" id="UP000821866">
    <property type="component" value="Chromosome 3"/>
</dbReference>
<keyword evidence="3" id="KW-0808">Transferase</keyword>
<name>A0A9J6E790_RHIMP</name>
<organism evidence="6 7">
    <name type="scientific">Rhipicephalus microplus</name>
    <name type="common">Cattle tick</name>
    <name type="synonym">Boophilus microplus</name>
    <dbReference type="NCBI Taxonomy" id="6941"/>
    <lineage>
        <taxon>Eukaryota</taxon>
        <taxon>Metazoa</taxon>
        <taxon>Ecdysozoa</taxon>
        <taxon>Arthropoda</taxon>
        <taxon>Chelicerata</taxon>
        <taxon>Arachnida</taxon>
        <taxon>Acari</taxon>
        <taxon>Parasitiformes</taxon>
        <taxon>Ixodida</taxon>
        <taxon>Ixodoidea</taxon>
        <taxon>Ixodidae</taxon>
        <taxon>Rhipicephalinae</taxon>
        <taxon>Rhipicephalus</taxon>
        <taxon>Boophilus</taxon>
    </lineage>
</organism>
<dbReference type="FunFam" id="3.40.50.170:FF:000006">
    <property type="entry name" value="Trifunctional purine biosynthetic protein adenosine-3"/>
    <property type="match status" value="1"/>
</dbReference>
<evidence type="ECO:0000256" key="4">
    <source>
        <dbReference type="ARBA" id="ARBA00022755"/>
    </source>
</evidence>
<dbReference type="InterPro" id="IPR004607">
    <property type="entry name" value="GART"/>
</dbReference>
<dbReference type="GO" id="GO:0005829">
    <property type="term" value="C:cytosol"/>
    <property type="evidence" value="ECO:0007669"/>
    <property type="project" value="TreeGrafter"/>
</dbReference>
<reference evidence="6" key="1">
    <citation type="journal article" date="2020" name="Cell">
        <title>Large-Scale Comparative Analyses of Tick Genomes Elucidate Their Genetic Diversity and Vector Capacities.</title>
        <authorList>
            <consortium name="Tick Genome and Microbiome Consortium (TIGMIC)"/>
            <person name="Jia N."/>
            <person name="Wang J."/>
            <person name="Shi W."/>
            <person name="Du L."/>
            <person name="Sun Y."/>
            <person name="Zhan W."/>
            <person name="Jiang J.F."/>
            <person name="Wang Q."/>
            <person name="Zhang B."/>
            <person name="Ji P."/>
            <person name="Bell-Sakyi L."/>
            <person name="Cui X.M."/>
            <person name="Yuan T.T."/>
            <person name="Jiang B.G."/>
            <person name="Yang W.F."/>
            <person name="Lam T.T."/>
            <person name="Chang Q.C."/>
            <person name="Ding S.J."/>
            <person name="Wang X.J."/>
            <person name="Zhu J.G."/>
            <person name="Ruan X.D."/>
            <person name="Zhao L."/>
            <person name="Wei J.T."/>
            <person name="Ye R.Z."/>
            <person name="Que T.C."/>
            <person name="Du C.H."/>
            <person name="Zhou Y.H."/>
            <person name="Cheng J.X."/>
            <person name="Dai P.F."/>
            <person name="Guo W.B."/>
            <person name="Han X.H."/>
            <person name="Huang E.J."/>
            <person name="Li L.F."/>
            <person name="Wei W."/>
            <person name="Gao Y.C."/>
            <person name="Liu J.Z."/>
            <person name="Shao H.Z."/>
            <person name="Wang X."/>
            <person name="Wang C.C."/>
            <person name="Yang T.C."/>
            <person name="Huo Q.B."/>
            <person name="Li W."/>
            <person name="Chen H.Y."/>
            <person name="Chen S.E."/>
            <person name="Zhou L.G."/>
            <person name="Ni X.B."/>
            <person name="Tian J.H."/>
            <person name="Sheng Y."/>
            <person name="Liu T."/>
            <person name="Pan Y.S."/>
            <person name="Xia L.Y."/>
            <person name="Li J."/>
            <person name="Zhao F."/>
            <person name="Cao W.C."/>
        </authorList>
    </citation>
    <scope>NUCLEOTIDE SEQUENCE</scope>
    <source>
        <strain evidence="6">Rmic-2018</strain>
    </source>
</reference>
<dbReference type="InterPro" id="IPR002376">
    <property type="entry name" value="Formyl_transf_N"/>
</dbReference>
<dbReference type="PIRSF" id="PIRSF036480">
    <property type="entry name" value="FormyFH4_hydr"/>
    <property type="match status" value="1"/>
</dbReference>
<accession>A0A9J6E790</accession>
<comment type="pathway">
    <text evidence="1">Purine metabolism; IMP biosynthesis via de novo pathway; N(2)-formyl-N(1)-(5-phospho-D-ribosyl)glycinamide from N(1)-(5-phospho-D-ribosyl)glycinamide (10-formyl THF route): step 1/1.</text>
</comment>
<dbReference type="AlphaFoldDB" id="A0A9J6E790"/>
<dbReference type="VEuPathDB" id="VectorBase:LOC119163965"/>
<dbReference type="NCBIfam" id="TIGR00639">
    <property type="entry name" value="PurN"/>
    <property type="match status" value="1"/>
</dbReference>
<evidence type="ECO:0000256" key="2">
    <source>
        <dbReference type="ARBA" id="ARBA00012254"/>
    </source>
</evidence>
<dbReference type="GO" id="GO:0004644">
    <property type="term" value="F:phosphoribosylglycinamide formyltransferase activity"/>
    <property type="evidence" value="ECO:0007669"/>
    <property type="project" value="UniProtKB-EC"/>
</dbReference>
<sequence length="252" mass="27672">MLKPSFDESEGQGRIVGQILAIEEGSPKVNVRNFQESLNTRADKIVKRKFGVLISGSGTNLQALIDHIENMKGRSAAEIVLVISNVDGVEGLRRAQRAGIPTKVISHKGYKVRAEYDMKLHEALTAAGVEFIILAGFMRIITAEFINKWPGRIINIHPSLLPSFKGHDAHKQVLAAGVKITGCTVHFVVPEIDSGAIIAQGATTVELDDTEETLQERVKKVEHRVFPEAMEMVAQGKVFLQPDGKIVFSRND</sequence>
<keyword evidence="7" id="KW-1185">Reference proteome</keyword>
<dbReference type="EC" id="2.1.2.2" evidence="2"/>
<protein>
    <recommendedName>
        <fullName evidence="2">phosphoribosylglycinamide formyltransferase 1</fullName>
        <ecNumber evidence="2">2.1.2.2</ecNumber>
    </recommendedName>
</protein>
<dbReference type="Pfam" id="PF00551">
    <property type="entry name" value="Formyl_trans_N"/>
    <property type="match status" value="1"/>
</dbReference>
<evidence type="ECO:0000313" key="7">
    <source>
        <dbReference type="Proteomes" id="UP000821866"/>
    </source>
</evidence>
<dbReference type="PANTHER" id="PTHR43369:SF2">
    <property type="entry name" value="PHOSPHORIBOSYLGLYCINAMIDE FORMYLTRANSFERASE"/>
    <property type="match status" value="1"/>
</dbReference>
<gene>
    <name evidence="6" type="ORF">HPB51_006620</name>
</gene>
<evidence type="ECO:0000256" key="3">
    <source>
        <dbReference type="ARBA" id="ARBA00022679"/>
    </source>
</evidence>
<proteinExistence type="inferred from homology"/>
<dbReference type="EMBL" id="JABSTU010000005">
    <property type="protein sequence ID" value="KAH8030188.1"/>
    <property type="molecule type" value="Genomic_DNA"/>
</dbReference>
<keyword evidence="4" id="KW-0658">Purine biosynthesis</keyword>
<dbReference type="GO" id="GO:0006189">
    <property type="term" value="P:'de novo' IMP biosynthetic process"/>
    <property type="evidence" value="ECO:0007669"/>
    <property type="project" value="InterPro"/>
</dbReference>
<reference evidence="6" key="2">
    <citation type="submission" date="2021-09" db="EMBL/GenBank/DDBJ databases">
        <authorList>
            <person name="Jia N."/>
            <person name="Wang J."/>
            <person name="Shi W."/>
            <person name="Du L."/>
            <person name="Sun Y."/>
            <person name="Zhan W."/>
            <person name="Jiang J."/>
            <person name="Wang Q."/>
            <person name="Zhang B."/>
            <person name="Ji P."/>
            <person name="Sakyi L.B."/>
            <person name="Cui X."/>
            <person name="Yuan T."/>
            <person name="Jiang B."/>
            <person name="Yang W."/>
            <person name="Lam T.T.-Y."/>
            <person name="Chang Q."/>
            <person name="Ding S."/>
            <person name="Wang X."/>
            <person name="Zhu J."/>
            <person name="Ruan X."/>
            <person name="Zhao L."/>
            <person name="Wei J."/>
            <person name="Que T."/>
            <person name="Du C."/>
            <person name="Cheng J."/>
            <person name="Dai P."/>
            <person name="Han X."/>
            <person name="Huang E."/>
            <person name="Gao Y."/>
            <person name="Liu J."/>
            <person name="Shao H."/>
            <person name="Ye R."/>
            <person name="Li L."/>
            <person name="Wei W."/>
            <person name="Wang X."/>
            <person name="Wang C."/>
            <person name="Huo Q."/>
            <person name="Li W."/>
            <person name="Guo W."/>
            <person name="Chen H."/>
            <person name="Chen S."/>
            <person name="Zhou L."/>
            <person name="Zhou L."/>
            <person name="Ni X."/>
            <person name="Tian J."/>
            <person name="Zhou Y."/>
            <person name="Sheng Y."/>
            <person name="Liu T."/>
            <person name="Pan Y."/>
            <person name="Xia L."/>
            <person name="Li J."/>
            <person name="Zhao F."/>
            <person name="Cao W."/>
        </authorList>
    </citation>
    <scope>NUCLEOTIDE SEQUENCE</scope>
    <source>
        <strain evidence="6">Rmic-2018</strain>
        <tissue evidence="6">Larvae</tissue>
    </source>
</reference>
<evidence type="ECO:0000256" key="1">
    <source>
        <dbReference type="ARBA" id="ARBA00005054"/>
    </source>
</evidence>
<dbReference type="SUPFAM" id="SSF53328">
    <property type="entry name" value="Formyltransferase"/>
    <property type="match status" value="1"/>
</dbReference>
<dbReference type="PANTHER" id="PTHR43369">
    <property type="entry name" value="PHOSPHORIBOSYLGLYCINAMIDE FORMYLTRANSFERASE"/>
    <property type="match status" value="1"/>
</dbReference>
<feature type="domain" description="Formyl transferase N-terminal" evidence="5">
    <location>
        <begin position="49"/>
        <end position="229"/>
    </location>
</feature>
<dbReference type="Gene3D" id="3.40.50.170">
    <property type="entry name" value="Formyl transferase, N-terminal domain"/>
    <property type="match status" value="1"/>
</dbReference>
<evidence type="ECO:0000259" key="5">
    <source>
        <dbReference type="Pfam" id="PF00551"/>
    </source>
</evidence>
<dbReference type="CDD" id="cd08645">
    <property type="entry name" value="FMT_core_GART"/>
    <property type="match status" value="1"/>
</dbReference>